<evidence type="ECO:0000313" key="8">
    <source>
        <dbReference type="EMBL" id="KAK4800082.1"/>
    </source>
</evidence>
<dbReference type="PROSITE" id="PS51775">
    <property type="entry name" value="GTD_BINDING"/>
    <property type="match status" value="1"/>
</dbReference>
<evidence type="ECO:0000256" key="2">
    <source>
        <dbReference type="ARBA" id="ARBA00022692"/>
    </source>
</evidence>
<organism evidence="8 9">
    <name type="scientific">Trapa natans</name>
    <name type="common">Water chestnut</name>
    <dbReference type="NCBI Taxonomy" id="22666"/>
    <lineage>
        <taxon>Eukaryota</taxon>
        <taxon>Viridiplantae</taxon>
        <taxon>Streptophyta</taxon>
        <taxon>Embryophyta</taxon>
        <taxon>Tracheophyta</taxon>
        <taxon>Spermatophyta</taxon>
        <taxon>Magnoliopsida</taxon>
        <taxon>eudicotyledons</taxon>
        <taxon>Gunneridae</taxon>
        <taxon>Pentapetalae</taxon>
        <taxon>rosids</taxon>
        <taxon>malvids</taxon>
        <taxon>Myrtales</taxon>
        <taxon>Lythraceae</taxon>
        <taxon>Trapa</taxon>
    </lineage>
</organism>
<comment type="subcellular location">
    <subcellularLocation>
        <location evidence="1">Membrane</location>
    </subcellularLocation>
</comment>
<sequence>MDSETISSPTELARCCRCGCNNCSIDDSSGTWLRSVKRKYEEFRQNDFFIPGLVYDSVARVQAENEIVALREMVNRQQHAIQGLLSELEEERNASRSAATEAMSMILRLQREKAEIQMEARQFKGLVEEKMDHDQHEILALEELLYSREHAIQSLTCEVQTYRHRMMSYGLTEEEVNGRNSSSGDNVDSLDSPFILPTYDYPPLKCNMNENHGNLEEGEDNVVDIEKYILEETPLDHMKNPSSIRSKSGSPRANNIPDKIIVGQSPPTLRHHSKFSADSSGSFSWTGRDGGSDMHIDSPRFNDVIFKKTECLCQPEYSSPKLRRINNTIKDGDGMSDRIYTVDSVHTGLPNFDGGVGACEDYIATPKEPWVHIDMRDPDITKLYTRLQALESDGESIRHTIMIMQTDKAQIQLLKEIAQQLRKDGSSKRSTPGEKTSSVGKFSIWSMFKRMGSIFCRKKARQSKYMFGLSPHNMGLLMVLDKGQQSRQRKLVTRTIAKARA</sequence>
<dbReference type="GO" id="GO:0080115">
    <property type="term" value="F:myosin XI tail binding"/>
    <property type="evidence" value="ECO:0007669"/>
    <property type="project" value="UniProtKB-ARBA"/>
</dbReference>
<feature type="domain" description="GTD-binding" evidence="7">
    <location>
        <begin position="65"/>
        <end position="163"/>
    </location>
</feature>
<keyword evidence="4" id="KW-0472">Membrane</keyword>
<comment type="caution">
    <text evidence="8">The sequence shown here is derived from an EMBL/GenBank/DDBJ whole genome shotgun (WGS) entry which is preliminary data.</text>
</comment>
<keyword evidence="3" id="KW-1133">Transmembrane helix</keyword>
<gene>
    <name evidence="8" type="ORF">SAY86_025447</name>
</gene>
<dbReference type="PANTHER" id="PTHR31422:SF0">
    <property type="entry name" value="MYOSIN-BINDING PROTEIN 7"/>
    <property type="match status" value="1"/>
</dbReference>
<evidence type="ECO:0000313" key="9">
    <source>
        <dbReference type="Proteomes" id="UP001346149"/>
    </source>
</evidence>
<evidence type="ECO:0000256" key="3">
    <source>
        <dbReference type="ARBA" id="ARBA00022989"/>
    </source>
</evidence>
<feature type="coiled-coil region" evidence="5">
    <location>
        <begin position="60"/>
        <end position="94"/>
    </location>
</feature>
<keyword evidence="5" id="KW-0175">Coiled coil</keyword>
<evidence type="ECO:0000256" key="1">
    <source>
        <dbReference type="ARBA" id="ARBA00004370"/>
    </source>
</evidence>
<dbReference type="GO" id="GO:0016020">
    <property type="term" value="C:membrane"/>
    <property type="evidence" value="ECO:0007669"/>
    <property type="project" value="UniProtKB-SubCell"/>
</dbReference>
<dbReference type="PANTHER" id="PTHR31422">
    <property type="entry name" value="BNAANNG28530D PROTEIN"/>
    <property type="match status" value="1"/>
</dbReference>
<dbReference type="AlphaFoldDB" id="A0AAN7M898"/>
<evidence type="ECO:0000256" key="6">
    <source>
        <dbReference type="SAM" id="MobiDB-lite"/>
    </source>
</evidence>
<evidence type="ECO:0000256" key="5">
    <source>
        <dbReference type="SAM" id="Coils"/>
    </source>
</evidence>
<dbReference type="Proteomes" id="UP001346149">
    <property type="component" value="Unassembled WGS sequence"/>
</dbReference>
<dbReference type="EMBL" id="JAXQNO010000004">
    <property type="protein sequence ID" value="KAK4800082.1"/>
    <property type="molecule type" value="Genomic_DNA"/>
</dbReference>
<proteinExistence type="predicted"/>
<accession>A0AAN7M898</accession>
<evidence type="ECO:0000256" key="4">
    <source>
        <dbReference type="ARBA" id="ARBA00023136"/>
    </source>
</evidence>
<protein>
    <recommendedName>
        <fullName evidence="7">GTD-binding domain-containing protein</fullName>
    </recommendedName>
</protein>
<dbReference type="InterPro" id="IPR007656">
    <property type="entry name" value="GTD-bd"/>
</dbReference>
<feature type="region of interest" description="Disordered" evidence="6">
    <location>
        <begin position="237"/>
        <end position="257"/>
    </location>
</feature>
<keyword evidence="2" id="KW-0812">Transmembrane</keyword>
<feature type="compositionally biased region" description="Polar residues" evidence="6">
    <location>
        <begin position="240"/>
        <end position="253"/>
    </location>
</feature>
<reference evidence="8 9" key="1">
    <citation type="journal article" date="2023" name="Hortic Res">
        <title>Pangenome of water caltrop reveals structural variations and asymmetric subgenome divergence after allopolyploidization.</title>
        <authorList>
            <person name="Zhang X."/>
            <person name="Chen Y."/>
            <person name="Wang L."/>
            <person name="Yuan Y."/>
            <person name="Fang M."/>
            <person name="Shi L."/>
            <person name="Lu R."/>
            <person name="Comes H.P."/>
            <person name="Ma Y."/>
            <person name="Chen Y."/>
            <person name="Huang G."/>
            <person name="Zhou Y."/>
            <person name="Zheng Z."/>
            <person name="Qiu Y."/>
        </authorList>
    </citation>
    <scope>NUCLEOTIDE SEQUENCE [LARGE SCALE GENOMIC DNA]</scope>
    <source>
        <strain evidence="8">F231</strain>
    </source>
</reference>
<evidence type="ECO:0000259" key="7">
    <source>
        <dbReference type="PROSITE" id="PS51775"/>
    </source>
</evidence>
<dbReference type="Pfam" id="PF04576">
    <property type="entry name" value="Zein-binding"/>
    <property type="match status" value="1"/>
</dbReference>
<keyword evidence="9" id="KW-1185">Reference proteome</keyword>
<name>A0AAN7M898_TRANT</name>